<dbReference type="PANTHER" id="PTHR43442:SF3">
    <property type="entry name" value="GLUCONOKINASE-RELATED"/>
    <property type="match status" value="1"/>
</dbReference>
<evidence type="ECO:0000256" key="9">
    <source>
        <dbReference type="RuleBase" id="RU363066"/>
    </source>
</evidence>
<evidence type="ECO:0000256" key="7">
    <source>
        <dbReference type="ARBA" id="ARBA00022840"/>
    </source>
</evidence>
<dbReference type="RefSeq" id="WP_225564371.1">
    <property type="nucleotide sequence ID" value="NZ_JAIXCQ010000002.1"/>
</dbReference>
<dbReference type="NCBIfam" id="TIGR01313">
    <property type="entry name" value="therm_gnt_kin"/>
    <property type="match status" value="1"/>
</dbReference>
<evidence type="ECO:0000256" key="4">
    <source>
        <dbReference type="ARBA" id="ARBA00022679"/>
    </source>
</evidence>
<dbReference type="Pfam" id="PF13671">
    <property type="entry name" value="AAA_33"/>
    <property type="match status" value="1"/>
</dbReference>
<evidence type="ECO:0000256" key="1">
    <source>
        <dbReference type="ARBA" id="ARBA00004761"/>
    </source>
</evidence>
<proteinExistence type="inferred from homology"/>
<organism evidence="10 11">
    <name type="scientific">Isoptericola luteus</name>
    <dbReference type="NCBI Taxonomy" id="2879484"/>
    <lineage>
        <taxon>Bacteria</taxon>
        <taxon>Bacillati</taxon>
        <taxon>Actinomycetota</taxon>
        <taxon>Actinomycetes</taxon>
        <taxon>Micrococcales</taxon>
        <taxon>Promicromonosporaceae</taxon>
        <taxon>Isoptericola</taxon>
    </lineage>
</organism>
<comment type="similarity">
    <text evidence="2 9">Belongs to the gluconokinase GntK/GntV family.</text>
</comment>
<evidence type="ECO:0000256" key="3">
    <source>
        <dbReference type="ARBA" id="ARBA00012054"/>
    </source>
</evidence>
<protein>
    <recommendedName>
        <fullName evidence="3 9">Gluconokinase</fullName>
        <ecNumber evidence="3 9">2.7.1.12</ecNumber>
    </recommendedName>
</protein>
<dbReference type="SUPFAM" id="SSF52540">
    <property type="entry name" value="P-loop containing nucleoside triphosphate hydrolases"/>
    <property type="match status" value="1"/>
</dbReference>
<keyword evidence="6 9" id="KW-0418">Kinase</keyword>
<dbReference type="Gene3D" id="3.40.50.300">
    <property type="entry name" value="P-loop containing nucleotide triphosphate hydrolases"/>
    <property type="match status" value="1"/>
</dbReference>
<comment type="pathway">
    <text evidence="1">Carbohydrate acid metabolism.</text>
</comment>
<evidence type="ECO:0000256" key="2">
    <source>
        <dbReference type="ARBA" id="ARBA00008420"/>
    </source>
</evidence>
<keyword evidence="4 9" id="KW-0808">Transferase</keyword>
<dbReference type="InterPro" id="IPR027417">
    <property type="entry name" value="P-loop_NTPase"/>
</dbReference>
<dbReference type="EC" id="2.7.1.12" evidence="3 9"/>
<dbReference type="CDD" id="cd02021">
    <property type="entry name" value="GntK"/>
    <property type="match status" value="1"/>
</dbReference>
<name>A0ABS7ZC20_9MICO</name>
<keyword evidence="7 9" id="KW-0067">ATP-binding</keyword>
<comment type="caution">
    <text evidence="10">The sequence shown here is derived from an EMBL/GenBank/DDBJ whole genome shotgun (WGS) entry which is preliminary data.</text>
</comment>
<keyword evidence="5 9" id="KW-0547">Nucleotide-binding</keyword>
<dbReference type="InterPro" id="IPR006001">
    <property type="entry name" value="Therm_gnt_kin"/>
</dbReference>
<dbReference type="Proteomes" id="UP001319870">
    <property type="component" value="Unassembled WGS sequence"/>
</dbReference>
<accession>A0ABS7ZC20</accession>
<keyword evidence="11" id="KW-1185">Reference proteome</keyword>
<reference evidence="10 11" key="1">
    <citation type="submission" date="2021-09" db="EMBL/GenBank/DDBJ databases">
        <title>Isoptericola luteus sp. nov., a novel bacterium isolated from Harbin, the capital city of Heilongjiang province.</title>
        <authorList>
            <person name="Li J."/>
        </authorList>
    </citation>
    <scope>NUCLEOTIDE SEQUENCE [LARGE SCALE GENOMIC DNA]</scope>
    <source>
        <strain evidence="10 11">NEAU-Y5</strain>
    </source>
</reference>
<comment type="catalytic activity">
    <reaction evidence="8 9">
        <text>D-gluconate + ATP = 6-phospho-D-gluconate + ADP + H(+)</text>
        <dbReference type="Rhea" id="RHEA:19433"/>
        <dbReference type="ChEBI" id="CHEBI:15378"/>
        <dbReference type="ChEBI" id="CHEBI:18391"/>
        <dbReference type="ChEBI" id="CHEBI:30616"/>
        <dbReference type="ChEBI" id="CHEBI:58759"/>
        <dbReference type="ChEBI" id="CHEBI:456216"/>
        <dbReference type="EC" id="2.7.1.12"/>
    </reaction>
</comment>
<dbReference type="PANTHER" id="PTHR43442">
    <property type="entry name" value="GLUCONOKINASE-RELATED"/>
    <property type="match status" value="1"/>
</dbReference>
<evidence type="ECO:0000313" key="10">
    <source>
        <dbReference type="EMBL" id="MCA5892601.1"/>
    </source>
</evidence>
<evidence type="ECO:0000313" key="11">
    <source>
        <dbReference type="Proteomes" id="UP001319870"/>
    </source>
</evidence>
<evidence type="ECO:0000256" key="5">
    <source>
        <dbReference type="ARBA" id="ARBA00022741"/>
    </source>
</evidence>
<sequence length="175" mass="18714">MDTDVTSITPAHLVVMGVSGSGKTTIAGLLAERLGYDLAEADEFHPEANIAKMTAGTALTDSDRAPWLAAIRDWLGTETDAGKSAVVTCSALKRSYRDVLRDARGRVRFVHLQGSADLLAERMTHRSGHFMPPTLLPSQLATLEPLTGAEDGLVVDIAEPPAAIVETVLHWLSDN</sequence>
<evidence type="ECO:0000256" key="8">
    <source>
        <dbReference type="ARBA" id="ARBA00048090"/>
    </source>
</evidence>
<evidence type="ECO:0000256" key="6">
    <source>
        <dbReference type="ARBA" id="ARBA00022777"/>
    </source>
</evidence>
<dbReference type="EMBL" id="JAIXCQ010000002">
    <property type="protein sequence ID" value="MCA5892601.1"/>
    <property type="molecule type" value="Genomic_DNA"/>
</dbReference>
<gene>
    <name evidence="10" type="ORF">LEP48_04430</name>
</gene>